<gene>
    <name evidence="2" type="ORF">Pla133_11510</name>
</gene>
<sequence precursor="true">MKTLTTISAALALAGVANAADVQVTADITTSTVWTANNKYELVGQIYVRNGATLTIEAGTVIASNDGGSLAITRGSQIFANGTATDPVIMTSTEDVATWTGGNPKSGQWREGANEWGNLTIMGDAYIAEDAVGANTATPNANNVANMEGLVLQPGQNAQDVQYGGGDDDYDAGTLSYVSLRYGGRVVGLNNELNGLSLGGLGRGTDIHHIEIMNNVDDGIECWGGTVNFKHISIWNVGDDSFDIDQGWRGQAQFGLIVQGFSLDASQGSGVGDNAIEHDGAEDSDYQPVTTGQIYNFTVIGQPVDGDGLTAWRDNARMQYRNCIFMDCGEKVVRFDGDDGDGASGYGHNGTLDWLSTWSTADTVTSTVNAPANPAAFYQAQEGGNLAEISDSVFFRNFNSDAYTEAINVGAVTNGSVGAQANNNVIADLSASPIASIVRHSPQTKGGKIMVRVVKLDPRATNDALVSAGSAPADGFYTPANYRGAFDSTTNWAEGWTAADAYGFFDVTSAQVAQRTSPNNVADSMNLTPAPVLGASVAFTFDPAGNCGVSAGQLYFLYYGLPGAATPLPFFSGCSAFPFGDLLIGLVGSSNLASGAYTGIPGSVPVTLPLAGELCGATLSAQNIYVSLTTFGTTAGNAVDFTFGI</sequence>
<dbReference type="Proteomes" id="UP000316921">
    <property type="component" value="Chromosome"/>
</dbReference>
<dbReference type="RefSeq" id="WP_145063320.1">
    <property type="nucleotide sequence ID" value="NZ_CP036287.1"/>
</dbReference>
<dbReference type="KEGG" id="pbap:Pla133_11510"/>
<name>A0A518BGJ0_9BACT</name>
<evidence type="ECO:0000313" key="2">
    <source>
        <dbReference type="EMBL" id="QDU66085.1"/>
    </source>
</evidence>
<dbReference type="PANTHER" id="PTHR41339">
    <property type="entry name" value="LIPL48"/>
    <property type="match status" value="1"/>
</dbReference>
<accession>A0A518BGJ0</accession>
<reference evidence="2 3" key="1">
    <citation type="submission" date="2019-02" db="EMBL/GenBank/DDBJ databases">
        <title>Deep-cultivation of Planctomycetes and their phenomic and genomic characterization uncovers novel biology.</title>
        <authorList>
            <person name="Wiegand S."/>
            <person name="Jogler M."/>
            <person name="Boedeker C."/>
            <person name="Pinto D."/>
            <person name="Vollmers J."/>
            <person name="Rivas-Marin E."/>
            <person name="Kohn T."/>
            <person name="Peeters S.H."/>
            <person name="Heuer A."/>
            <person name="Rast P."/>
            <person name="Oberbeckmann S."/>
            <person name="Bunk B."/>
            <person name="Jeske O."/>
            <person name="Meyerdierks A."/>
            <person name="Storesund J.E."/>
            <person name="Kallscheuer N."/>
            <person name="Luecker S."/>
            <person name="Lage O.M."/>
            <person name="Pohl T."/>
            <person name="Merkel B.J."/>
            <person name="Hornburger P."/>
            <person name="Mueller R.-W."/>
            <person name="Bruemmer F."/>
            <person name="Labrenz M."/>
            <person name="Spormann A.M."/>
            <person name="Op den Camp H."/>
            <person name="Overmann J."/>
            <person name="Amann R."/>
            <person name="Jetten M.S.M."/>
            <person name="Mascher T."/>
            <person name="Medema M.H."/>
            <person name="Devos D.P."/>
            <person name="Kaster A.-K."/>
            <person name="Ovreas L."/>
            <person name="Rohde M."/>
            <person name="Galperin M.Y."/>
            <person name="Jogler C."/>
        </authorList>
    </citation>
    <scope>NUCLEOTIDE SEQUENCE [LARGE SCALE GENOMIC DNA]</scope>
    <source>
        <strain evidence="2 3">Pla133</strain>
    </source>
</reference>
<evidence type="ECO:0000313" key="3">
    <source>
        <dbReference type="Proteomes" id="UP000316921"/>
    </source>
</evidence>
<proteinExistence type="predicted"/>
<evidence type="ECO:0000256" key="1">
    <source>
        <dbReference type="SAM" id="SignalP"/>
    </source>
</evidence>
<dbReference type="EMBL" id="CP036287">
    <property type="protein sequence ID" value="QDU66085.1"/>
    <property type="molecule type" value="Genomic_DNA"/>
</dbReference>
<dbReference type="AlphaFoldDB" id="A0A518BGJ0"/>
<keyword evidence="1" id="KW-0732">Signal</keyword>
<feature type="signal peptide" evidence="1">
    <location>
        <begin position="1"/>
        <end position="19"/>
    </location>
</feature>
<feature type="chain" id="PRO_5022045646" evidence="1">
    <location>
        <begin position="20"/>
        <end position="645"/>
    </location>
</feature>
<organism evidence="2 3">
    <name type="scientific">Engelhardtia mirabilis</name>
    <dbReference type="NCBI Taxonomy" id="2528011"/>
    <lineage>
        <taxon>Bacteria</taxon>
        <taxon>Pseudomonadati</taxon>
        <taxon>Planctomycetota</taxon>
        <taxon>Planctomycetia</taxon>
        <taxon>Planctomycetia incertae sedis</taxon>
        <taxon>Engelhardtia</taxon>
    </lineage>
</organism>
<protein>
    <submittedName>
        <fullName evidence="2">Uncharacterized protein</fullName>
    </submittedName>
</protein>
<dbReference type="PANTHER" id="PTHR41339:SF1">
    <property type="entry name" value="SECRETED PROTEIN"/>
    <property type="match status" value="1"/>
</dbReference>
<keyword evidence="3" id="KW-1185">Reference proteome</keyword>